<dbReference type="AlphaFoldDB" id="A0A6M3X653"/>
<reference evidence="1" key="1">
    <citation type="submission" date="2020-03" db="EMBL/GenBank/DDBJ databases">
        <title>The deep terrestrial virosphere.</title>
        <authorList>
            <person name="Holmfeldt K."/>
            <person name="Nilsson E."/>
            <person name="Simone D."/>
            <person name="Lopez-Fernandez M."/>
            <person name="Wu X."/>
            <person name="de Brujin I."/>
            <person name="Lundin D."/>
            <person name="Andersson A."/>
            <person name="Bertilsson S."/>
            <person name="Dopson M."/>
        </authorList>
    </citation>
    <scope>NUCLEOTIDE SEQUENCE</scope>
    <source>
        <strain evidence="1">MM171A02629</strain>
    </source>
</reference>
<organism evidence="1">
    <name type="scientific">viral metagenome</name>
    <dbReference type="NCBI Taxonomy" id="1070528"/>
    <lineage>
        <taxon>unclassified sequences</taxon>
        <taxon>metagenomes</taxon>
        <taxon>organismal metagenomes</taxon>
    </lineage>
</organism>
<dbReference type="EMBL" id="MT143910">
    <property type="protein sequence ID" value="QJH92673.1"/>
    <property type="molecule type" value="Genomic_DNA"/>
</dbReference>
<sequence>MKKKLILFAIMFALVVSVALAPLRIVRFSVVNDSKYPVTIKMTYVDNEDGVLQPSGFLYVADIPPDGKTYTYTVLKTLYYFEWWSGDNVYLKPTAELTYDKGSDGLLLEPFFGTLLRFQQRYNNNPPQGYFDWLDRWELDWNYIYHY</sequence>
<evidence type="ECO:0000313" key="1">
    <source>
        <dbReference type="EMBL" id="QJH92673.1"/>
    </source>
</evidence>
<protein>
    <submittedName>
        <fullName evidence="1">Uncharacterized protein</fullName>
    </submittedName>
</protein>
<name>A0A6M3X653_9ZZZZ</name>
<proteinExistence type="predicted"/>
<accession>A0A6M3X653</accession>
<gene>
    <name evidence="1" type="ORF">MM171A02629_0010</name>
</gene>